<protein>
    <submittedName>
        <fullName evidence="1">Uncharacterized protein</fullName>
    </submittedName>
</protein>
<keyword evidence="2" id="KW-1185">Reference proteome</keyword>
<reference key="1">
    <citation type="journal article" date="2011" name="Mol. Biol. Evol.">
        <title>Unity in variety -- the pan-genome of the Chlamydiae.</title>
        <authorList>
            <person name="Collingro A."/>
            <person name="Tischler P."/>
            <person name="Weinmaier T."/>
            <person name="Penz T."/>
            <person name="Heinz E."/>
            <person name="Brunham R.C."/>
            <person name="Read T.D."/>
            <person name="Bavoil P.M."/>
            <person name="Sachse K."/>
            <person name="Kahane S."/>
            <person name="Friedman M.G."/>
            <person name="Rattei T."/>
            <person name="Myers G.S.A."/>
            <person name="Horn M."/>
        </authorList>
    </citation>
    <scope>NUCLEOTIDE SEQUENCE</scope>
    <source>
        <strain>Z</strain>
    </source>
</reference>
<evidence type="ECO:0000313" key="1">
    <source>
        <dbReference type="EMBL" id="CCB89702.1"/>
    </source>
</evidence>
<proteinExistence type="predicted"/>
<dbReference type="RefSeq" id="WP_013944168.1">
    <property type="nucleotide sequence ID" value="NC_015713.1"/>
</dbReference>
<dbReference type="HOGENOM" id="CLU_2275562_0_0_0"/>
<sequence length="102" mass="11663">MSLEVPGFGATARAIPTDFWLELACRNKGVVRVGTLLKNLTLEYQFLLMRNPLADQKEVIIPRPLYPTEIKEIERQKHEKVESIRKTRLNPNASPFVPSGKF</sequence>
<dbReference type="AlphaFoldDB" id="F8L364"/>
<dbReference type="Pfam" id="PF07145">
    <property type="entry name" value="PAM2"/>
    <property type="match status" value="1"/>
</dbReference>
<dbReference type="KEGG" id="sng:SNE_A18250"/>
<reference evidence="1 2" key="2">
    <citation type="journal article" date="2011" name="Mol. Biol. Evol.">
        <title>Unity in variety--the pan-genome of the Chlamydiae.</title>
        <authorList>
            <person name="Collingro A."/>
            <person name="Tischler P."/>
            <person name="Weinmaier T."/>
            <person name="Penz T."/>
            <person name="Heinz E."/>
            <person name="Brunham R.C."/>
            <person name="Read T.D."/>
            <person name="Bavoil P.M."/>
            <person name="Sachse K."/>
            <person name="Kahane S."/>
            <person name="Friedman M.G."/>
            <person name="Rattei T."/>
            <person name="Myers G.S."/>
            <person name="Horn M."/>
        </authorList>
    </citation>
    <scope>NUCLEOTIDE SEQUENCE [LARGE SCALE GENOMIC DNA]</scope>
    <source>
        <strain evidence="2">ATCC VR-1471 / Z</strain>
    </source>
</reference>
<dbReference type="InterPro" id="IPR009818">
    <property type="entry name" value="PAM2_motif"/>
</dbReference>
<name>F8L364_SIMNZ</name>
<dbReference type="Proteomes" id="UP000000496">
    <property type="component" value="Chromosome gsn.131"/>
</dbReference>
<evidence type="ECO:0000313" key="2">
    <source>
        <dbReference type="Proteomes" id="UP000000496"/>
    </source>
</evidence>
<gene>
    <name evidence="1" type="ordered locus">SNE_A18250</name>
</gene>
<dbReference type="EMBL" id="FR872582">
    <property type="protein sequence ID" value="CCB89702.1"/>
    <property type="molecule type" value="Genomic_DNA"/>
</dbReference>
<accession>F8L364</accession>
<organism evidence="1 2">
    <name type="scientific">Simkania negevensis (strain ATCC VR-1471 / DSM 27360 / Z)</name>
    <dbReference type="NCBI Taxonomy" id="331113"/>
    <lineage>
        <taxon>Bacteria</taxon>
        <taxon>Pseudomonadati</taxon>
        <taxon>Chlamydiota</taxon>
        <taxon>Chlamydiia</taxon>
        <taxon>Parachlamydiales</taxon>
        <taxon>Simkaniaceae</taxon>
        <taxon>Simkania</taxon>
    </lineage>
</organism>